<name>A0A0G4HKP8_9ALVE</name>
<feature type="compositionally biased region" description="Basic and acidic residues" evidence="1">
    <location>
        <begin position="70"/>
        <end position="79"/>
    </location>
</feature>
<organism evidence="2">
    <name type="scientific">Chromera velia CCMP2878</name>
    <dbReference type="NCBI Taxonomy" id="1169474"/>
    <lineage>
        <taxon>Eukaryota</taxon>
        <taxon>Sar</taxon>
        <taxon>Alveolata</taxon>
        <taxon>Colpodellida</taxon>
        <taxon>Chromeraceae</taxon>
        <taxon>Chromera</taxon>
    </lineage>
</organism>
<feature type="region of interest" description="Disordered" evidence="1">
    <location>
        <begin position="17"/>
        <end position="46"/>
    </location>
</feature>
<accession>A0A0G4HKP8</accession>
<evidence type="ECO:0000256" key="1">
    <source>
        <dbReference type="SAM" id="MobiDB-lite"/>
    </source>
</evidence>
<dbReference type="AlphaFoldDB" id="A0A0G4HKP8"/>
<gene>
    <name evidence="2" type="ORF">Cvel_28505</name>
</gene>
<proteinExistence type="predicted"/>
<sequence>MTAISRKWLFCRGEGRRNRRLPSFGMGPSDAVRDPSARPSGEMPHPVQEAVERTLHVGQLKSRGSVPVVKKPEEGKTDAHVNSLDGLA</sequence>
<dbReference type="EMBL" id="CDMZ01002984">
    <property type="protein sequence ID" value="CEM44665.1"/>
    <property type="molecule type" value="Genomic_DNA"/>
</dbReference>
<feature type="non-terminal residue" evidence="2">
    <location>
        <position position="88"/>
    </location>
</feature>
<dbReference type="VEuPathDB" id="CryptoDB:Cvel_28505"/>
<protein>
    <submittedName>
        <fullName evidence="2">Uncharacterized protein</fullName>
    </submittedName>
</protein>
<evidence type="ECO:0000313" key="2">
    <source>
        <dbReference type="EMBL" id="CEM44665.1"/>
    </source>
</evidence>
<feature type="region of interest" description="Disordered" evidence="1">
    <location>
        <begin position="60"/>
        <end position="88"/>
    </location>
</feature>
<reference evidence="2" key="1">
    <citation type="submission" date="2014-11" db="EMBL/GenBank/DDBJ databases">
        <authorList>
            <person name="Otto D Thomas"/>
            <person name="Naeem Raeece"/>
        </authorList>
    </citation>
    <scope>NUCLEOTIDE SEQUENCE</scope>
</reference>